<dbReference type="AlphaFoldDB" id="A0A1Y2MIB9"/>
<accession>A0A1Y2MIB9</accession>
<comment type="similarity">
    <text evidence="1">Belongs to the aldolase LacD family.</text>
</comment>
<dbReference type="SUPFAM" id="SSF51569">
    <property type="entry name" value="Aldolase"/>
    <property type="match status" value="1"/>
</dbReference>
<dbReference type="STRING" id="2074.BG845_06507"/>
<keyword evidence="2 3" id="KW-0456">Lyase</keyword>
<dbReference type="OrthoDB" id="9802970at2"/>
<evidence type="ECO:0000313" key="4">
    <source>
        <dbReference type="Proteomes" id="UP000194360"/>
    </source>
</evidence>
<evidence type="ECO:0000313" key="3">
    <source>
        <dbReference type="EMBL" id="OSY34821.1"/>
    </source>
</evidence>
<dbReference type="GO" id="GO:0061595">
    <property type="term" value="F:6-deoxy-6-sulfofructose-1-phosphate aldolase activity"/>
    <property type="evidence" value="ECO:0007669"/>
    <property type="project" value="TreeGrafter"/>
</dbReference>
<dbReference type="SMART" id="SM01133">
    <property type="entry name" value="DeoC"/>
    <property type="match status" value="1"/>
</dbReference>
<dbReference type="Gene3D" id="3.20.20.70">
    <property type="entry name" value="Aldolase class I"/>
    <property type="match status" value="1"/>
</dbReference>
<dbReference type="Proteomes" id="UP000194360">
    <property type="component" value="Unassembled WGS sequence"/>
</dbReference>
<gene>
    <name evidence="3" type="primary">yihT</name>
    <name evidence="3" type="ORF">BG845_06507</name>
</gene>
<dbReference type="Pfam" id="PF01791">
    <property type="entry name" value="DeoC"/>
    <property type="match status" value="1"/>
</dbReference>
<dbReference type="GO" id="GO:1902777">
    <property type="term" value="P:6-sulfoquinovose(1-) catabolic process"/>
    <property type="evidence" value="ECO:0007669"/>
    <property type="project" value="TreeGrafter"/>
</dbReference>
<comment type="caution">
    <text evidence="3">The sequence shown here is derived from an EMBL/GenBank/DDBJ whole genome shotgun (WGS) entry which is preliminary data.</text>
</comment>
<sequence>MTSITMPEALVPLTDAAGRFSMLAIDQRESLRTMIGAVTHDPVTDADLTDFKTRAAQALTPHASAVLLDRFQGLGAAAVRDPECAFILAADILHQEPGGPVTGASLDEDLTVDMIHAHGADALKMLVPWLPGERDAAIELAGRFMDLCTAAGLPGIVEGVVRPHDIASWTDVERNDALVEAAKDLATVRPSLYKAEVPSYGRGSSAELTTEATRISGQLDCPWVVLSSGVAPADFPAAVAACVEGGADGFLAGRAVWSDAISASDVDDFLVTESVRRLRVLSGAETS</sequence>
<dbReference type="InterPro" id="IPR002915">
    <property type="entry name" value="DeoC/FbaB/LacD_aldolase"/>
</dbReference>
<dbReference type="EC" id="4.1.-.-" evidence="3"/>
<dbReference type="EMBL" id="MIGB01000065">
    <property type="protein sequence ID" value="OSY34821.1"/>
    <property type="molecule type" value="Genomic_DNA"/>
</dbReference>
<dbReference type="RefSeq" id="WP_085916551.1">
    <property type="nucleotide sequence ID" value="NZ_AP018920.1"/>
</dbReference>
<dbReference type="PANTHER" id="PTHR39340">
    <property type="entry name" value="SULFOFRUCTOSEPHOSPHATE ALDOLASE"/>
    <property type="match status" value="1"/>
</dbReference>
<dbReference type="PANTHER" id="PTHR39340:SF1">
    <property type="entry name" value="SULFOFRUCTOSEPHOSPHATE ALDOLASE"/>
    <property type="match status" value="1"/>
</dbReference>
<evidence type="ECO:0000256" key="1">
    <source>
        <dbReference type="ARBA" id="ARBA00008679"/>
    </source>
</evidence>
<dbReference type="InterPro" id="IPR013785">
    <property type="entry name" value="Aldolase_TIM"/>
</dbReference>
<protein>
    <submittedName>
        <fullName evidence="3">Putative aldolase YihT</fullName>
        <ecNumber evidence="3">4.1.-.-</ecNumber>
    </submittedName>
</protein>
<evidence type="ECO:0000256" key="2">
    <source>
        <dbReference type="ARBA" id="ARBA00023239"/>
    </source>
</evidence>
<dbReference type="InterPro" id="IPR050552">
    <property type="entry name" value="LacD_aldolase"/>
</dbReference>
<keyword evidence="4" id="KW-1185">Reference proteome</keyword>
<reference evidence="3 4" key="1">
    <citation type="submission" date="2016-09" db="EMBL/GenBank/DDBJ databases">
        <title>Pseudonocardia autotrophica DSM535, a candidate organism with high potential of specific P450 cytochromes.</title>
        <authorList>
            <person name="Grumaz C."/>
            <person name="Vainshtein Y."/>
            <person name="Kirstahler P."/>
            <person name="Sohn K."/>
        </authorList>
    </citation>
    <scope>NUCLEOTIDE SEQUENCE [LARGE SCALE GENOMIC DNA]</scope>
    <source>
        <strain evidence="3 4">DSM 535</strain>
    </source>
</reference>
<proteinExistence type="inferred from homology"/>
<organism evidence="3 4">
    <name type="scientific">Pseudonocardia autotrophica</name>
    <name type="common">Amycolata autotrophica</name>
    <name type="synonym">Nocardia autotrophica</name>
    <dbReference type="NCBI Taxonomy" id="2074"/>
    <lineage>
        <taxon>Bacteria</taxon>
        <taxon>Bacillati</taxon>
        <taxon>Actinomycetota</taxon>
        <taxon>Actinomycetes</taxon>
        <taxon>Pseudonocardiales</taxon>
        <taxon>Pseudonocardiaceae</taxon>
        <taxon>Pseudonocardia</taxon>
    </lineage>
</organism>
<name>A0A1Y2MIB9_PSEAH</name>